<evidence type="ECO:0000313" key="3">
    <source>
        <dbReference type="Proteomes" id="UP000658258"/>
    </source>
</evidence>
<dbReference type="EMBL" id="BNAG01000003">
    <property type="protein sequence ID" value="GHE65062.1"/>
    <property type="molecule type" value="Genomic_DNA"/>
</dbReference>
<protein>
    <submittedName>
        <fullName evidence="2">Uncharacterized protein</fullName>
    </submittedName>
</protein>
<name>A0ABQ3I517_9BACT</name>
<feature type="signal peptide" evidence="1">
    <location>
        <begin position="1"/>
        <end position="22"/>
    </location>
</feature>
<sequence>MKKIFNLVLVAMVIGCMFLACDDSTDTDAFIDIQSITADTTSVQLKDLRNDGGERKDSTIWD</sequence>
<reference evidence="3" key="1">
    <citation type="journal article" date="2019" name="Int. J. Syst. Evol. Microbiol.">
        <title>The Global Catalogue of Microorganisms (GCM) 10K type strain sequencing project: providing services to taxonomists for standard genome sequencing and annotation.</title>
        <authorList>
            <consortium name="The Broad Institute Genomics Platform"/>
            <consortium name="The Broad Institute Genome Sequencing Center for Infectious Disease"/>
            <person name="Wu L."/>
            <person name="Ma J."/>
        </authorList>
    </citation>
    <scope>NUCLEOTIDE SEQUENCE [LARGE SCALE GENOMIC DNA]</scope>
    <source>
        <strain evidence="3">CGMCC 1.15111</strain>
    </source>
</reference>
<evidence type="ECO:0000256" key="1">
    <source>
        <dbReference type="SAM" id="SignalP"/>
    </source>
</evidence>
<dbReference type="PROSITE" id="PS51257">
    <property type="entry name" value="PROKAR_LIPOPROTEIN"/>
    <property type="match status" value="1"/>
</dbReference>
<comment type="caution">
    <text evidence="2">The sequence shown here is derived from an EMBL/GenBank/DDBJ whole genome shotgun (WGS) entry which is preliminary data.</text>
</comment>
<dbReference type="Proteomes" id="UP000658258">
    <property type="component" value="Unassembled WGS sequence"/>
</dbReference>
<evidence type="ECO:0000313" key="2">
    <source>
        <dbReference type="EMBL" id="GHE65062.1"/>
    </source>
</evidence>
<proteinExistence type="predicted"/>
<dbReference type="RefSeq" id="WP_189630129.1">
    <property type="nucleotide sequence ID" value="NZ_BNAG01000003.1"/>
</dbReference>
<gene>
    <name evidence="2" type="ORF">GCM10011340_20120</name>
</gene>
<accession>A0ABQ3I517</accession>
<organism evidence="2 3">
    <name type="scientific">Roseivirga thermotolerans</name>
    <dbReference type="NCBI Taxonomy" id="1758176"/>
    <lineage>
        <taxon>Bacteria</taxon>
        <taxon>Pseudomonadati</taxon>
        <taxon>Bacteroidota</taxon>
        <taxon>Cytophagia</taxon>
        <taxon>Cytophagales</taxon>
        <taxon>Roseivirgaceae</taxon>
        <taxon>Roseivirga</taxon>
    </lineage>
</organism>
<keyword evidence="3" id="KW-1185">Reference proteome</keyword>
<keyword evidence="1" id="KW-0732">Signal</keyword>
<feature type="chain" id="PRO_5045236869" evidence="1">
    <location>
        <begin position="23"/>
        <end position="62"/>
    </location>
</feature>